<feature type="domain" description="MotA/TolQ/ExbB proton channel" evidence="10">
    <location>
        <begin position="305"/>
        <end position="423"/>
    </location>
</feature>
<evidence type="ECO:0000313" key="11">
    <source>
        <dbReference type="EMBL" id="GLQ72386.1"/>
    </source>
</evidence>
<keyword evidence="11" id="KW-0969">Cilium</keyword>
<keyword evidence="6" id="KW-0653">Protein transport</keyword>
<keyword evidence="3 8" id="KW-0812">Transmembrane</keyword>
<evidence type="ECO:0000256" key="1">
    <source>
        <dbReference type="ARBA" id="ARBA00004651"/>
    </source>
</evidence>
<feature type="transmembrane region" description="Helical" evidence="8">
    <location>
        <begin position="348"/>
        <end position="366"/>
    </location>
</feature>
<comment type="subcellular location">
    <subcellularLocation>
        <location evidence="1">Cell membrane</location>
        <topology evidence="1">Multi-pass membrane protein</topology>
    </subcellularLocation>
    <subcellularLocation>
        <location evidence="6">Membrane</location>
        <topology evidence="6">Multi-pass membrane protein</topology>
    </subcellularLocation>
</comment>
<accession>A0AAV5NNZ7</accession>
<dbReference type="EMBL" id="BSNX01000014">
    <property type="protein sequence ID" value="GLQ72386.1"/>
    <property type="molecule type" value="Genomic_DNA"/>
</dbReference>
<feature type="transmembrane region" description="Helical" evidence="8">
    <location>
        <begin position="265"/>
        <end position="287"/>
    </location>
</feature>
<keyword evidence="5 8" id="KW-0472">Membrane</keyword>
<keyword evidence="11" id="KW-0966">Cell projection</keyword>
<evidence type="ECO:0000313" key="12">
    <source>
        <dbReference type="Proteomes" id="UP001156690"/>
    </source>
</evidence>
<evidence type="ECO:0000256" key="8">
    <source>
        <dbReference type="SAM" id="Phobius"/>
    </source>
</evidence>
<evidence type="ECO:0000256" key="9">
    <source>
        <dbReference type="SAM" id="SignalP"/>
    </source>
</evidence>
<dbReference type="Proteomes" id="UP001156690">
    <property type="component" value="Unassembled WGS sequence"/>
</dbReference>
<dbReference type="PANTHER" id="PTHR30625">
    <property type="entry name" value="PROTEIN TOLQ"/>
    <property type="match status" value="1"/>
</dbReference>
<organism evidence="11 12">
    <name type="scientific">Vibrio penaeicida</name>
    <dbReference type="NCBI Taxonomy" id="104609"/>
    <lineage>
        <taxon>Bacteria</taxon>
        <taxon>Pseudomonadati</taxon>
        <taxon>Pseudomonadota</taxon>
        <taxon>Gammaproteobacteria</taxon>
        <taxon>Vibrionales</taxon>
        <taxon>Vibrionaceae</taxon>
        <taxon>Vibrio</taxon>
    </lineage>
</organism>
<dbReference type="GO" id="GO:0017038">
    <property type="term" value="P:protein import"/>
    <property type="evidence" value="ECO:0007669"/>
    <property type="project" value="TreeGrafter"/>
</dbReference>
<keyword evidence="4 8" id="KW-1133">Transmembrane helix</keyword>
<comment type="caution">
    <text evidence="11">The sequence shown here is derived from an EMBL/GenBank/DDBJ whole genome shotgun (WGS) entry which is preliminary data.</text>
</comment>
<dbReference type="GO" id="GO:0005886">
    <property type="term" value="C:plasma membrane"/>
    <property type="evidence" value="ECO:0007669"/>
    <property type="project" value="UniProtKB-SubCell"/>
</dbReference>
<evidence type="ECO:0000256" key="4">
    <source>
        <dbReference type="ARBA" id="ARBA00022989"/>
    </source>
</evidence>
<keyword evidence="11" id="KW-0282">Flagellum</keyword>
<dbReference type="RefSeq" id="WP_126609865.1">
    <property type="nucleotide sequence ID" value="NZ_AP025144.1"/>
</dbReference>
<dbReference type="InterPro" id="IPR002898">
    <property type="entry name" value="MotA_ExbB_proton_chnl"/>
</dbReference>
<dbReference type="AlphaFoldDB" id="A0AAV5NNZ7"/>
<dbReference type="PANTHER" id="PTHR30625:SF11">
    <property type="entry name" value="MOTA_TOLQ_EXBB PROTON CHANNEL DOMAIN-CONTAINING PROTEIN"/>
    <property type="match status" value="1"/>
</dbReference>
<evidence type="ECO:0000259" key="10">
    <source>
        <dbReference type="Pfam" id="PF01618"/>
    </source>
</evidence>
<feature type="coiled-coil region" evidence="7">
    <location>
        <begin position="47"/>
        <end position="88"/>
    </location>
</feature>
<keyword evidence="6" id="KW-0813">Transport</keyword>
<comment type="similarity">
    <text evidence="6">Belongs to the exbB/tolQ family.</text>
</comment>
<feature type="chain" id="PRO_5043383289" evidence="9">
    <location>
        <begin position="22"/>
        <end position="443"/>
    </location>
</feature>
<evidence type="ECO:0000256" key="5">
    <source>
        <dbReference type="ARBA" id="ARBA00023136"/>
    </source>
</evidence>
<keyword evidence="9" id="KW-0732">Signal</keyword>
<dbReference type="Pfam" id="PF01618">
    <property type="entry name" value="MotA_ExbB"/>
    <property type="match status" value="1"/>
</dbReference>
<sequence length="443" mass="48355">MKYVLNTLGLIAAIVTFSSFAEQSLSQIDNSANKVYQAERAHNATRVQLTKEQKIELANKKAQLEKALAELEKENTQLSEQFSVNERLLSEKEKQLQIETGSLGELFGVVRQSAKEVKQDYQNSLITDADEQLILVERVISTDALPSLKMLEDFWLSASFKIQESGQLSKVTVPFVNGDGTHSDQAAIRLGDMALISSLGYLKWDSKNKFSTAYQALPKDASTSSDVTAGADILLDPTRGLLLEQYANQPNLKQRIEQGGVVGKIIIALLASGLLIALFRGTVLLITQARISQQLKKPEQPGNNPMGRILQAFDNDKQQSIDAIELRLLERILDEQHGLEKGLSMLKLMAALAPMLGLLGTVTGMIETFQVITQFGNSDPKVMAGGISMALVTTVMGLVAAMPLLLAHNFLSSRAEAIKDTLEKQGVSIVAQRAESEQMAEAA</sequence>
<gene>
    <name evidence="11" type="ORF">GCM10007932_17460</name>
</gene>
<feature type="signal peptide" evidence="9">
    <location>
        <begin position="1"/>
        <end position="21"/>
    </location>
</feature>
<keyword evidence="2" id="KW-1003">Cell membrane</keyword>
<proteinExistence type="inferred from homology"/>
<reference evidence="12" key="1">
    <citation type="journal article" date="2019" name="Int. J. Syst. Evol. Microbiol.">
        <title>The Global Catalogue of Microorganisms (GCM) 10K type strain sequencing project: providing services to taxonomists for standard genome sequencing and annotation.</title>
        <authorList>
            <consortium name="The Broad Institute Genomics Platform"/>
            <consortium name="The Broad Institute Genome Sequencing Center for Infectious Disease"/>
            <person name="Wu L."/>
            <person name="Ma J."/>
        </authorList>
    </citation>
    <scope>NUCLEOTIDE SEQUENCE [LARGE SCALE GENOMIC DNA]</scope>
    <source>
        <strain evidence="12">NBRC 15640</strain>
    </source>
</reference>
<dbReference type="InterPro" id="IPR017270">
    <property type="entry name" value="MotA/TolQ/ExbB-rel"/>
</dbReference>
<protein>
    <submittedName>
        <fullName evidence="11">Flagellar motor protein MotA</fullName>
    </submittedName>
</protein>
<keyword evidence="7" id="KW-0175">Coiled coil</keyword>
<keyword evidence="12" id="KW-1185">Reference proteome</keyword>
<dbReference type="PIRSF" id="PIRSF037714">
    <property type="entry name" value="TolR"/>
    <property type="match status" value="1"/>
</dbReference>
<evidence type="ECO:0000256" key="2">
    <source>
        <dbReference type="ARBA" id="ARBA00022475"/>
    </source>
</evidence>
<name>A0AAV5NNZ7_9VIBR</name>
<evidence type="ECO:0000256" key="7">
    <source>
        <dbReference type="SAM" id="Coils"/>
    </source>
</evidence>
<evidence type="ECO:0000256" key="3">
    <source>
        <dbReference type="ARBA" id="ARBA00022692"/>
    </source>
</evidence>
<feature type="transmembrane region" description="Helical" evidence="8">
    <location>
        <begin position="386"/>
        <end position="406"/>
    </location>
</feature>
<dbReference type="InterPro" id="IPR050790">
    <property type="entry name" value="ExbB/TolQ_transport"/>
</dbReference>
<evidence type="ECO:0000256" key="6">
    <source>
        <dbReference type="RuleBase" id="RU004057"/>
    </source>
</evidence>